<reference evidence="4" key="3">
    <citation type="submission" date="2014-09" db="EMBL/GenBank/DDBJ databases">
        <authorList>
            <person name="Magalhaes I.L.F."/>
            <person name="Oliveira U."/>
            <person name="Santos F.R."/>
            <person name="Vidigal T.H.D.A."/>
            <person name="Brescovit A.D."/>
            <person name="Santos A.J."/>
        </authorList>
    </citation>
    <scope>NUCLEOTIDE SEQUENCE</scope>
</reference>
<name>A0A0A9Z1K7_LYGHE</name>
<keyword evidence="1" id="KW-1133">Transmembrane helix</keyword>
<dbReference type="InterPro" id="IPR023346">
    <property type="entry name" value="Lysozyme-like_dom_sf"/>
</dbReference>
<dbReference type="EMBL" id="GBHO01007919">
    <property type="protein sequence ID" value="JAG35685.1"/>
    <property type="molecule type" value="Transcribed_RNA"/>
</dbReference>
<dbReference type="Gene3D" id="1.10.530.10">
    <property type="match status" value="1"/>
</dbReference>
<dbReference type="AlphaFoldDB" id="A0A0A9Z1K7"/>
<keyword evidence="1" id="KW-0812">Transmembrane</keyword>
<reference evidence="3" key="2">
    <citation type="submission" date="2014-07" db="EMBL/GenBank/DDBJ databases">
        <authorList>
            <person name="Hull J."/>
        </authorList>
    </citation>
    <scope>NUCLEOTIDE SEQUENCE</scope>
</reference>
<gene>
    <name evidence="3" type="primary">LYS1</name>
    <name evidence="3" type="ORF">CM83_47316</name>
</gene>
<accession>A0A0A9Z1K7</accession>
<feature type="signal peptide" evidence="2">
    <location>
        <begin position="1"/>
        <end position="23"/>
    </location>
</feature>
<evidence type="ECO:0000256" key="1">
    <source>
        <dbReference type="SAM" id="Phobius"/>
    </source>
</evidence>
<sequence length="211" mass="23920">MRTLVSVIAFSALLAALAASVGGRTFTAQELAKELRELRVSEWEIPTLVCVAYNASELQTNRTSTLRMTNIRQTMVYVGLFGFPVEWLVKCDLKKEQVLDDNIENDVNCLLSYLQTSDRRSALHQLTPGEVDLDKCLDWWDQLPPSIDPDPTTWRPPTVQLSESPGTNYWQTVSLYILDAVLVVIAYFIYMLIQVQKRNCSVDTISNFPLV</sequence>
<feature type="transmembrane region" description="Helical" evidence="1">
    <location>
        <begin position="173"/>
        <end position="193"/>
    </location>
</feature>
<organism evidence="3">
    <name type="scientific">Lygus hesperus</name>
    <name type="common">Western plant bug</name>
    <dbReference type="NCBI Taxonomy" id="30085"/>
    <lineage>
        <taxon>Eukaryota</taxon>
        <taxon>Metazoa</taxon>
        <taxon>Ecdysozoa</taxon>
        <taxon>Arthropoda</taxon>
        <taxon>Hexapoda</taxon>
        <taxon>Insecta</taxon>
        <taxon>Pterygota</taxon>
        <taxon>Neoptera</taxon>
        <taxon>Paraneoptera</taxon>
        <taxon>Hemiptera</taxon>
        <taxon>Heteroptera</taxon>
        <taxon>Panheteroptera</taxon>
        <taxon>Cimicomorpha</taxon>
        <taxon>Miridae</taxon>
        <taxon>Mirini</taxon>
        <taxon>Lygus</taxon>
    </lineage>
</organism>
<protein>
    <submittedName>
        <fullName evidence="3">Lysozyme 1</fullName>
    </submittedName>
</protein>
<evidence type="ECO:0000313" key="4">
    <source>
        <dbReference type="EMBL" id="JAG52265.1"/>
    </source>
</evidence>
<keyword evidence="1" id="KW-0472">Membrane</keyword>
<keyword evidence="2" id="KW-0732">Signal</keyword>
<proteinExistence type="predicted"/>
<dbReference type="SUPFAM" id="SSF53955">
    <property type="entry name" value="Lysozyme-like"/>
    <property type="match status" value="1"/>
</dbReference>
<feature type="chain" id="PRO_5015034067" evidence="2">
    <location>
        <begin position="24"/>
        <end position="211"/>
    </location>
</feature>
<evidence type="ECO:0000256" key="2">
    <source>
        <dbReference type="SAM" id="SignalP"/>
    </source>
</evidence>
<dbReference type="EMBL" id="GBRD01013561">
    <property type="protein sequence ID" value="JAG52265.1"/>
    <property type="molecule type" value="Transcribed_RNA"/>
</dbReference>
<evidence type="ECO:0000313" key="3">
    <source>
        <dbReference type="EMBL" id="JAG35685.1"/>
    </source>
</evidence>
<reference evidence="3" key="1">
    <citation type="journal article" date="2014" name="PLoS ONE">
        <title>Transcriptome-Based Identification of ABC Transporters in the Western Tarnished Plant Bug Lygus hesperus.</title>
        <authorList>
            <person name="Hull J.J."/>
            <person name="Chaney K."/>
            <person name="Geib S.M."/>
            <person name="Fabrick J.A."/>
            <person name="Brent C.S."/>
            <person name="Walsh D."/>
            <person name="Lavine L.C."/>
        </authorList>
    </citation>
    <scope>NUCLEOTIDE SEQUENCE</scope>
</reference>